<dbReference type="Proteomes" id="UP000672009">
    <property type="component" value="Chromosome"/>
</dbReference>
<accession>A0A975F763</accession>
<dbReference type="RefSeq" id="WP_210217835.1">
    <property type="nucleotide sequence ID" value="NZ_CP072793.1"/>
</dbReference>
<feature type="transmembrane region" description="Helical" evidence="1">
    <location>
        <begin position="93"/>
        <end position="111"/>
    </location>
</feature>
<sequence>MQHTTNTAAPAFNAGLAYSEFQQRKAAYIIAAITAFLMSAYFVVGYFAGHLRIWEWDGSQWAQAVPSIGSVGVMTAYQFFLYSQGDVAGGKKATYIAVFVAVAFSLLSEIGQGMERDNIRMETKSQQSPTYLATLEAIKGATGASYNPYAADLQTAQMKLAQCQQRMAQGKEKHCEGSKARVDAVNQMIATSNASSQQRALALAGTAKTMEKDETNYHPLVNFIREALGATGTIASFMLSLTLISFFEYAFHYLGGQFAKARAHLMNHGYDVTRKLRQPPRRFDGSITTYHESNTGNAAATHNAPPVAAFADSARQTVSEYATKAAENIATENAKAQYARANAYNVAGDALDSAVLKVSGGFKQSPEQRQNALNLASMANPASALVSGNKDKTLSGSTYREALRNGSQRFEDVPLDQLTQTAATLPHDQRNGATGAHNPALGTQEEQHALPLSNVRAHSQEGDVHSPDTYIQTNVRAHSPANVRGNSELLAAMKDAQGKIEPDTLKEAYGLYDQWKAALLAGEKVLAARGGRAFITSHLCQARKKTITPSGMDALLNLWRKRAAREGVIVTNPKYTGNPPHPEYLLVGN</sequence>
<evidence type="ECO:0000313" key="3">
    <source>
        <dbReference type="Proteomes" id="UP000672009"/>
    </source>
</evidence>
<gene>
    <name evidence="2" type="ORF">J9260_11095</name>
</gene>
<organism evidence="2 3">
    <name type="scientific">Thiothrix unzii</name>
    <dbReference type="NCBI Taxonomy" id="111769"/>
    <lineage>
        <taxon>Bacteria</taxon>
        <taxon>Pseudomonadati</taxon>
        <taxon>Pseudomonadota</taxon>
        <taxon>Gammaproteobacteria</taxon>
        <taxon>Thiotrichales</taxon>
        <taxon>Thiotrichaceae</taxon>
        <taxon>Thiothrix</taxon>
    </lineage>
</organism>
<dbReference type="AlphaFoldDB" id="A0A975F763"/>
<evidence type="ECO:0000313" key="2">
    <source>
        <dbReference type="EMBL" id="QTR52283.1"/>
    </source>
</evidence>
<dbReference type="EMBL" id="CP072793">
    <property type="protein sequence ID" value="QTR52283.1"/>
    <property type="molecule type" value="Genomic_DNA"/>
</dbReference>
<protein>
    <submittedName>
        <fullName evidence="2">Uncharacterized protein</fullName>
    </submittedName>
</protein>
<proteinExistence type="predicted"/>
<keyword evidence="1" id="KW-1133">Transmembrane helix</keyword>
<reference evidence="2" key="1">
    <citation type="submission" date="2021-04" db="EMBL/GenBank/DDBJ databases">
        <title>Genomics, taxonomy and metabolism of representatives of sulfur bacteria of the genus Thiothrix: Thiothrix fructosivorans QT, Thiothrix unzii A1T and three new species, Thiothrix subterranea sp. nov., Thiothrix litoralis sp. nov. and 'Candidatus Thiothrix anitrata' sp. nov.</title>
        <authorList>
            <person name="Ravin N.V."/>
            <person name="Smolyakov D."/>
            <person name="Rudenko T.S."/>
            <person name="Mardanov A.V."/>
            <person name="Beletsky A.V."/>
            <person name="Markov N.D."/>
            <person name="Fomenkov A.I."/>
            <person name="Roberts R.J."/>
            <person name="Karnachuk O.V."/>
            <person name="Novikov A."/>
            <person name="Grabovich M.Y."/>
        </authorList>
    </citation>
    <scope>NUCLEOTIDE SEQUENCE</scope>
    <source>
        <strain evidence="2">A1</strain>
    </source>
</reference>
<evidence type="ECO:0000256" key="1">
    <source>
        <dbReference type="SAM" id="Phobius"/>
    </source>
</evidence>
<dbReference type="KEGG" id="tun:J9260_11095"/>
<feature type="transmembrane region" description="Helical" evidence="1">
    <location>
        <begin position="61"/>
        <end position="81"/>
    </location>
</feature>
<feature type="transmembrane region" description="Helical" evidence="1">
    <location>
        <begin position="26"/>
        <end position="49"/>
    </location>
</feature>
<keyword evidence="1" id="KW-0472">Membrane</keyword>
<name>A0A975F763_9GAMM</name>
<keyword evidence="3" id="KW-1185">Reference proteome</keyword>
<keyword evidence="1" id="KW-0812">Transmembrane</keyword>